<dbReference type="Pfam" id="PF25534">
    <property type="entry name" value="DUF7918"/>
    <property type="match status" value="1"/>
</dbReference>
<sequence length="744" mass="82276">MPSLKQLTCSIELGSTHTKITEYGKNYGDGLVTSYIAVPSEAVNFSIHLTSHGYVAPGLAMFVYMDGQYQCNRNRRGLMLPGKGVKDGQFEVDLRVRQKESKQSDGSFLGRDWTFHGLNMVSADKVEETDDVFLDNLGTIEVIVLRCKDAPLPPPSVPIVRESSSRATSNSSPRPPTKPESKHSTPKPEQKEPSKHSSRQKQKEPSAKAKAPSKKESSVGGMFGLFDGASDEPDGIPAKPYWNDWNKRPTLSGPRLTRDLYIAPEEPLPLVPKQAARSKHVEHQVKTGKGAQYLHLCARPEYLDSMKQPYAVFTFKYRSKRFIDKKFKVEIKEEGRNLMAKIADMSKNELAEELFRLRMADKEKSIKAANDKAASAAKAPTHKSASAQLPTKDNAWEKPADKTPTKSKSKAKTATALVSADWAAVPPANGWPTVPAPAGDWTTVPDPVKTSSKSAKKSTSKAPSKTPSQKTKDAPGAFPDGDERGKSAVGGATESSHHTVSEAAKTAKSVSKKSSKKEDPAATDGQANWDQIPAAGGATWDTAPAAGGASWDVPADTPADVQWRTLRIAFTIMTIIAAIALSIIAYYWIKSYVLQAIAFCFLLKDCMIAPFTWTKDLWVKTTEVIFVFTPVTWAKTLWSGLKGLSWFFTPLIWLKDGMLKFMEMVSGHEIGKPRFMELDFWSMEWLQRPDWLLWPEWPEWNFDFPEAIRNASAMLSNLLDAVWSVMRPDGVQAVHVVDDVLEEI</sequence>
<feature type="compositionally biased region" description="Basic and acidic residues" evidence="1">
    <location>
        <begin position="177"/>
        <end position="217"/>
    </location>
</feature>
<feature type="domain" description="DUF7918" evidence="3">
    <location>
        <begin position="21"/>
        <end position="162"/>
    </location>
</feature>
<feature type="compositionally biased region" description="Low complexity" evidence="1">
    <location>
        <begin position="371"/>
        <end position="387"/>
    </location>
</feature>
<feature type="compositionally biased region" description="Basic and acidic residues" evidence="1">
    <location>
        <begin position="394"/>
        <end position="404"/>
    </location>
</feature>
<accession>A0A074ZFK6</accession>
<dbReference type="GeneID" id="25369304"/>
<dbReference type="OrthoDB" id="5423516at2759"/>
<evidence type="ECO:0000256" key="2">
    <source>
        <dbReference type="SAM" id="Phobius"/>
    </source>
</evidence>
<dbReference type="InterPro" id="IPR057678">
    <property type="entry name" value="DUF7918"/>
</dbReference>
<name>A0A074ZFK6_AURSE</name>
<dbReference type="STRING" id="1043005.A0A074ZFK6"/>
<dbReference type="HOGENOM" id="CLU_024989_0_0_1"/>
<keyword evidence="2" id="KW-0472">Membrane</keyword>
<evidence type="ECO:0000256" key="1">
    <source>
        <dbReference type="SAM" id="MobiDB-lite"/>
    </source>
</evidence>
<organism evidence="4 5">
    <name type="scientific">Aureobasidium subglaciale (strain EXF-2481)</name>
    <name type="common">Aureobasidium pullulans var. subglaciale</name>
    <dbReference type="NCBI Taxonomy" id="1043005"/>
    <lineage>
        <taxon>Eukaryota</taxon>
        <taxon>Fungi</taxon>
        <taxon>Dikarya</taxon>
        <taxon>Ascomycota</taxon>
        <taxon>Pezizomycotina</taxon>
        <taxon>Dothideomycetes</taxon>
        <taxon>Dothideomycetidae</taxon>
        <taxon>Dothideales</taxon>
        <taxon>Saccotheciaceae</taxon>
        <taxon>Aureobasidium</taxon>
    </lineage>
</organism>
<feature type="region of interest" description="Disordered" evidence="1">
    <location>
        <begin position="368"/>
        <end position="537"/>
    </location>
</feature>
<feature type="region of interest" description="Disordered" evidence="1">
    <location>
        <begin position="153"/>
        <end position="231"/>
    </location>
</feature>
<keyword evidence="2" id="KW-0812">Transmembrane</keyword>
<evidence type="ECO:0000313" key="5">
    <source>
        <dbReference type="Proteomes" id="UP000030641"/>
    </source>
</evidence>
<dbReference type="InParanoid" id="A0A074ZFK6"/>
<dbReference type="EMBL" id="KL584754">
    <property type="protein sequence ID" value="KEQ97396.1"/>
    <property type="molecule type" value="Genomic_DNA"/>
</dbReference>
<proteinExistence type="predicted"/>
<dbReference type="AlphaFoldDB" id="A0A074ZFK6"/>
<gene>
    <name evidence="4" type="ORF">AUEXF2481DRAFT_596410</name>
</gene>
<keyword evidence="5" id="KW-1185">Reference proteome</keyword>
<dbReference type="RefSeq" id="XP_013346055.1">
    <property type="nucleotide sequence ID" value="XM_013490601.1"/>
</dbReference>
<dbReference type="Proteomes" id="UP000030641">
    <property type="component" value="Unassembled WGS sequence"/>
</dbReference>
<evidence type="ECO:0000259" key="3">
    <source>
        <dbReference type="Pfam" id="PF25534"/>
    </source>
</evidence>
<reference evidence="4 5" key="1">
    <citation type="journal article" date="2014" name="BMC Genomics">
        <title>Genome sequencing of four Aureobasidium pullulans varieties: biotechnological potential, stress tolerance, and description of new species.</title>
        <authorList>
            <person name="Gostin Ar C."/>
            <person name="Ohm R.A."/>
            <person name="Kogej T."/>
            <person name="Sonjak S."/>
            <person name="Turk M."/>
            <person name="Zajc J."/>
            <person name="Zalar P."/>
            <person name="Grube M."/>
            <person name="Sun H."/>
            <person name="Han J."/>
            <person name="Sharma A."/>
            <person name="Chiniquy J."/>
            <person name="Ngan C.Y."/>
            <person name="Lipzen A."/>
            <person name="Barry K."/>
            <person name="Grigoriev I.V."/>
            <person name="Gunde-Cimerman N."/>
        </authorList>
    </citation>
    <scope>NUCLEOTIDE SEQUENCE [LARGE SCALE GENOMIC DNA]</scope>
    <source>
        <strain evidence="4 5">EXF-2481</strain>
    </source>
</reference>
<evidence type="ECO:0000313" key="4">
    <source>
        <dbReference type="EMBL" id="KEQ97396.1"/>
    </source>
</evidence>
<feature type="compositionally biased region" description="Low complexity" evidence="1">
    <location>
        <begin position="161"/>
        <end position="172"/>
    </location>
</feature>
<feature type="transmembrane region" description="Helical" evidence="2">
    <location>
        <begin position="568"/>
        <end position="589"/>
    </location>
</feature>
<keyword evidence="2" id="KW-1133">Transmembrane helix</keyword>
<feature type="compositionally biased region" description="Low complexity" evidence="1">
    <location>
        <begin position="460"/>
        <end position="469"/>
    </location>
</feature>
<protein>
    <recommendedName>
        <fullName evidence="3">DUF7918 domain-containing protein</fullName>
    </recommendedName>
</protein>